<feature type="region of interest" description="Disordered" evidence="1">
    <location>
        <begin position="77"/>
        <end position="105"/>
    </location>
</feature>
<proteinExistence type="predicted"/>
<dbReference type="AlphaFoldDB" id="A0A9P0HN13"/>
<feature type="non-terminal residue" evidence="2">
    <location>
        <position position="140"/>
    </location>
</feature>
<dbReference type="EMBL" id="OV725082">
    <property type="protein sequence ID" value="CAH1405104.1"/>
    <property type="molecule type" value="Genomic_DNA"/>
</dbReference>
<reference evidence="2" key="1">
    <citation type="submission" date="2022-01" db="EMBL/GenBank/DDBJ databases">
        <authorList>
            <person name="King R."/>
        </authorList>
    </citation>
    <scope>NUCLEOTIDE SEQUENCE</scope>
</reference>
<dbReference type="Proteomes" id="UP001152798">
    <property type="component" value="Chromosome 6"/>
</dbReference>
<protein>
    <submittedName>
        <fullName evidence="2">Uncharacterized protein</fullName>
    </submittedName>
</protein>
<keyword evidence="3" id="KW-1185">Reference proteome</keyword>
<organism evidence="2 3">
    <name type="scientific">Nezara viridula</name>
    <name type="common">Southern green stink bug</name>
    <name type="synonym">Cimex viridulus</name>
    <dbReference type="NCBI Taxonomy" id="85310"/>
    <lineage>
        <taxon>Eukaryota</taxon>
        <taxon>Metazoa</taxon>
        <taxon>Ecdysozoa</taxon>
        <taxon>Arthropoda</taxon>
        <taxon>Hexapoda</taxon>
        <taxon>Insecta</taxon>
        <taxon>Pterygota</taxon>
        <taxon>Neoptera</taxon>
        <taxon>Paraneoptera</taxon>
        <taxon>Hemiptera</taxon>
        <taxon>Heteroptera</taxon>
        <taxon>Panheteroptera</taxon>
        <taxon>Pentatomomorpha</taxon>
        <taxon>Pentatomoidea</taxon>
        <taxon>Pentatomidae</taxon>
        <taxon>Pentatominae</taxon>
        <taxon>Nezara</taxon>
    </lineage>
</organism>
<evidence type="ECO:0000313" key="3">
    <source>
        <dbReference type="Proteomes" id="UP001152798"/>
    </source>
</evidence>
<sequence length="140" mass="15642">MSCAGQPRRMGLDGLIHKWAEANKILQYYNITKMTEIEPACVKVTCLCQGCRGCPWTDHLSGGLSLGAVPVERTRLPLVPGRHPSSSPSLYPSPSPSTNFSRGSSESGLFPHVWRTRQDSKRSQRFSLSRITRMGIQWRL</sequence>
<feature type="non-terminal residue" evidence="2">
    <location>
        <position position="1"/>
    </location>
</feature>
<evidence type="ECO:0000256" key="1">
    <source>
        <dbReference type="SAM" id="MobiDB-lite"/>
    </source>
</evidence>
<name>A0A9P0HN13_NEZVI</name>
<accession>A0A9P0HN13</accession>
<gene>
    <name evidence="2" type="ORF">NEZAVI_LOCUS13389</name>
</gene>
<evidence type="ECO:0000313" key="2">
    <source>
        <dbReference type="EMBL" id="CAH1405104.1"/>
    </source>
</evidence>